<proteinExistence type="predicted"/>
<feature type="compositionally biased region" description="Basic and acidic residues" evidence="1">
    <location>
        <begin position="242"/>
        <end position="256"/>
    </location>
</feature>
<dbReference type="OrthoDB" id="443765at2759"/>
<dbReference type="AlphaFoldDB" id="A0A812Z2M6"/>
<feature type="non-terminal residue" evidence="2">
    <location>
        <position position="1"/>
    </location>
</feature>
<evidence type="ECO:0000313" key="2">
    <source>
        <dbReference type="EMBL" id="CAE7807662.1"/>
    </source>
</evidence>
<name>A0A812Z2M6_9DINO</name>
<keyword evidence="3" id="KW-1185">Reference proteome</keyword>
<reference evidence="2" key="1">
    <citation type="submission" date="2021-02" db="EMBL/GenBank/DDBJ databases">
        <authorList>
            <person name="Dougan E. K."/>
            <person name="Rhodes N."/>
            <person name="Thang M."/>
            <person name="Chan C."/>
        </authorList>
    </citation>
    <scope>NUCLEOTIDE SEQUENCE</scope>
</reference>
<comment type="caution">
    <text evidence="2">The sequence shown here is derived from an EMBL/GenBank/DDBJ whole genome shotgun (WGS) entry which is preliminary data.</text>
</comment>
<evidence type="ECO:0000313" key="3">
    <source>
        <dbReference type="Proteomes" id="UP000601435"/>
    </source>
</evidence>
<feature type="region of interest" description="Disordered" evidence="1">
    <location>
        <begin position="240"/>
        <end position="264"/>
    </location>
</feature>
<feature type="compositionally biased region" description="Polar residues" evidence="1">
    <location>
        <begin position="101"/>
        <end position="121"/>
    </location>
</feature>
<sequence length="264" mass="28016">DFRVATQPGQAAPVVRTLSFSQQAVPAPQPASISRIPTRVQRASSFHTGAPTPAMVYTAPGPAGRRTIQPAVPAATHGFVAPGFGRQTSTPVTQVPVTQPFGRQTSTPATLTQPFGRQTSTPATVSQAFGRQTSTPAPVLLQQAVSAPIYRRYTSFTAPPGVGLADAARAATAIQTQPATQSQDQPSQDEFDVEELQPEMFAAADAQILTQTIAEDVEPTEDATVQVKEKQQPEVVATVEAETPKETYKEVEEKQPEVVTTVEA</sequence>
<evidence type="ECO:0000256" key="1">
    <source>
        <dbReference type="SAM" id="MobiDB-lite"/>
    </source>
</evidence>
<feature type="region of interest" description="Disordered" evidence="1">
    <location>
        <begin position="173"/>
        <end position="192"/>
    </location>
</feature>
<dbReference type="EMBL" id="CAJNJA010045196">
    <property type="protein sequence ID" value="CAE7807662.1"/>
    <property type="molecule type" value="Genomic_DNA"/>
</dbReference>
<gene>
    <name evidence="2" type="ORF">SNEC2469_LOCUS23898</name>
</gene>
<organism evidence="2 3">
    <name type="scientific">Symbiodinium necroappetens</name>
    <dbReference type="NCBI Taxonomy" id="1628268"/>
    <lineage>
        <taxon>Eukaryota</taxon>
        <taxon>Sar</taxon>
        <taxon>Alveolata</taxon>
        <taxon>Dinophyceae</taxon>
        <taxon>Suessiales</taxon>
        <taxon>Symbiodiniaceae</taxon>
        <taxon>Symbiodinium</taxon>
    </lineage>
</organism>
<feature type="region of interest" description="Disordered" evidence="1">
    <location>
        <begin position="99"/>
        <end position="121"/>
    </location>
</feature>
<accession>A0A812Z2M6</accession>
<protein>
    <submittedName>
        <fullName evidence="2">Uncharacterized protein</fullName>
    </submittedName>
</protein>
<dbReference type="Proteomes" id="UP000601435">
    <property type="component" value="Unassembled WGS sequence"/>
</dbReference>
<feature type="non-terminal residue" evidence="2">
    <location>
        <position position="264"/>
    </location>
</feature>